<dbReference type="Pfam" id="PF00263">
    <property type="entry name" value="Secretin"/>
    <property type="match status" value="1"/>
</dbReference>
<dbReference type="PRINTS" id="PR00811">
    <property type="entry name" value="BCTERIALGSPD"/>
</dbReference>
<dbReference type="InterPro" id="IPR005644">
    <property type="entry name" value="NolW-like"/>
</dbReference>
<evidence type="ECO:0000256" key="1">
    <source>
        <dbReference type="ARBA" id="ARBA00004370"/>
    </source>
</evidence>
<proteinExistence type="inferred from homology"/>
<feature type="chain" id="PRO_5046927921" evidence="7">
    <location>
        <begin position="37"/>
        <end position="487"/>
    </location>
</feature>
<gene>
    <name evidence="10" type="ORF">CATMQ487_16700</name>
</gene>
<feature type="domain" description="NolW-like" evidence="9">
    <location>
        <begin position="149"/>
        <end position="210"/>
    </location>
</feature>
<feature type="region of interest" description="Disordered" evidence="6">
    <location>
        <begin position="434"/>
        <end position="470"/>
    </location>
</feature>
<evidence type="ECO:0000256" key="7">
    <source>
        <dbReference type="SAM" id="SignalP"/>
    </source>
</evidence>
<evidence type="ECO:0000256" key="3">
    <source>
        <dbReference type="ARBA" id="ARBA00023136"/>
    </source>
</evidence>
<name>A0ABN6PI67_9BURK</name>
<evidence type="ECO:0000256" key="6">
    <source>
        <dbReference type="SAM" id="MobiDB-lite"/>
    </source>
</evidence>
<dbReference type="EMBL" id="AP025730">
    <property type="protein sequence ID" value="BDI04700.1"/>
    <property type="molecule type" value="Genomic_DNA"/>
</dbReference>
<evidence type="ECO:0000313" key="11">
    <source>
        <dbReference type="Proteomes" id="UP001057498"/>
    </source>
</evidence>
<keyword evidence="2 7" id="KW-0732">Signal</keyword>
<keyword evidence="3" id="KW-0472">Membrane</keyword>
<feature type="domain" description="Type II/III secretion system secretin-like" evidence="8">
    <location>
        <begin position="272"/>
        <end position="429"/>
    </location>
</feature>
<feature type="signal peptide" evidence="7">
    <location>
        <begin position="1"/>
        <end position="36"/>
    </location>
</feature>
<sequence length="487" mass="52081">MNKRWGFRFNGLRSMAMALALAMAAMLTLPANTANAATAAQPPGAPAGTAAVAGRAGPAEAPRTITMRFHDVELREVIDILSRHWRINILLSKGVAGRVSVNLFDVDAAQAVQAVAHAAGYAVDTRRGDYLILDRQELGRDTPSTTTTVRTYKVQYSNVRQVAELVGKYVSRYGKVTTLPERNLLIVEDAPDFHERIERLLATIDAEPRQILIEAKILEITLDEGETYGVDWSRIFGPGSASSTGTSGLAAPGAAGFFFNLVNRNLNVYLSALSGAGRVKTLSTPKLLALENQEAQAVIGERIGYKVTTTTNQVTTESVQFLETGVILKVTPSVDQRGRILMSIHPEISSATMTGGIPSKKSTEVTTQLLCEDGQAVFIGGLIKRVSSQRRSGVPLLKDLPAVGGLFSSTEESSASTETVVVITPRIVRSEVAPPVSGAATNRPVPGPSAGPRAQPAPGESIASDSVQEDERAWFNRMAGQLRQARP</sequence>
<evidence type="ECO:0000256" key="2">
    <source>
        <dbReference type="ARBA" id="ARBA00022729"/>
    </source>
</evidence>
<dbReference type="PANTHER" id="PTHR30332:SF24">
    <property type="entry name" value="SECRETIN GSPD-RELATED"/>
    <property type="match status" value="1"/>
</dbReference>
<comment type="similarity">
    <text evidence="4">Belongs to the bacterial secretin family.</text>
</comment>
<evidence type="ECO:0000313" key="10">
    <source>
        <dbReference type="EMBL" id="BDI04700.1"/>
    </source>
</evidence>
<dbReference type="InterPro" id="IPR050810">
    <property type="entry name" value="Bact_Secretion_Sys_Channel"/>
</dbReference>
<dbReference type="Gene3D" id="3.30.1370.120">
    <property type="match status" value="1"/>
</dbReference>
<dbReference type="PANTHER" id="PTHR30332">
    <property type="entry name" value="PROBABLE GENERAL SECRETION PATHWAY PROTEIN D"/>
    <property type="match status" value="1"/>
</dbReference>
<dbReference type="Proteomes" id="UP001057498">
    <property type="component" value="Chromosome"/>
</dbReference>
<evidence type="ECO:0000259" key="9">
    <source>
        <dbReference type="Pfam" id="PF03958"/>
    </source>
</evidence>
<dbReference type="Gene3D" id="3.30.1370.130">
    <property type="match status" value="1"/>
</dbReference>
<keyword evidence="11" id="KW-1185">Reference proteome</keyword>
<dbReference type="Pfam" id="PF03958">
    <property type="entry name" value="Secretin_N"/>
    <property type="match status" value="1"/>
</dbReference>
<keyword evidence="5" id="KW-0813">Transport</keyword>
<dbReference type="InterPro" id="IPR004846">
    <property type="entry name" value="T2SS/T3SS_dom"/>
</dbReference>
<protein>
    <submittedName>
        <fullName evidence="10">Uncharacterized protein</fullName>
    </submittedName>
</protein>
<dbReference type="InterPro" id="IPR001775">
    <property type="entry name" value="GspD/PilQ"/>
</dbReference>
<evidence type="ECO:0000256" key="5">
    <source>
        <dbReference type="RuleBase" id="RU004004"/>
    </source>
</evidence>
<reference evidence="10" key="1">
    <citation type="submission" date="2022-04" db="EMBL/GenBank/DDBJ databases">
        <title>Whole genome sequence of Sphaerotilus sp. FB-5.</title>
        <authorList>
            <person name="Takeda M."/>
            <person name="Narihara S."/>
            <person name="Akimoto M."/>
            <person name="Akimoto R."/>
            <person name="Nishiyashiki S."/>
            <person name="Murakami T."/>
        </authorList>
    </citation>
    <scope>NUCLEOTIDE SEQUENCE</scope>
    <source>
        <strain evidence="10">FB-5</strain>
    </source>
</reference>
<comment type="subcellular location">
    <subcellularLocation>
        <location evidence="5">Cell outer membrane</location>
    </subcellularLocation>
    <subcellularLocation>
        <location evidence="1">Membrane</location>
    </subcellularLocation>
</comment>
<dbReference type="InterPro" id="IPR038591">
    <property type="entry name" value="NolW-like_sf"/>
</dbReference>
<evidence type="ECO:0000259" key="8">
    <source>
        <dbReference type="Pfam" id="PF00263"/>
    </source>
</evidence>
<organism evidence="10 11">
    <name type="scientific">Sphaerotilus microaerophilus</name>
    <dbReference type="NCBI Taxonomy" id="2914710"/>
    <lineage>
        <taxon>Bacteria</taxon>
        <taxon>Pseudomonadati</taxon>
        <taxon>Pseudomonadota</taxon>
        <taxon>Betaproteobacteria</taxon>
        <taxon>Burkholderiales</taxon>
        <taxon>Sphaerotilaceae</taxon>
        <taxon>Sphaerotilus</taxon>
    </lineage>
</organism>
<accession>A0ABN6PI67</accession>
<evidence type="ECO:0000256" key="4">
    <source>
        <dbReference type="RuleBase" id="RU004003"/>
    </source>
</evidence>